<dbReference type="RefSeq" id="WP_172602144.1">
    <property type="nucleotide sequence ID" value="NZ_LR216287.1"/>
</dbReference>
<protein>
    <submittedName>
        <fullName evidence="1">Uncharacterized protein</fullName>
    </submittedName>
</protein>
<name>A0A484IC30_9ARCH</name>
<accession>A0A484IC30</accession>
<gene>
    <name evidence="1" type="ORF">NFRAN_1273</name>
</gene>
<organism evidence="1 2">
    <name type="scientific">Candidatus Nitrosocosmicus franklandianus</name>
    <dbReference type="NCBI Taxonomy" id="1798806"/>
    <lineage>
        <taxon>Archaea</taxon>
        <taxon>Nitrososphaerota</taxon>
        <taxon>Nitrososphaeria</taxon>
        <taxon>Nitrososphaerales</taxon>
        <taxon>Nitrososphaeraceae</taxon>
        <taxon>Candidatus Nitrosocosmicus</taxon>
    </lineage>
</organism>
<evidence type="ECO:0000313" key="2">
    <source>
        <dbReference type="Proteomes" id="UP000294299"/>
    </source>
</evidence>
<proteinExistence type="predicted"/>
<dbReference type="EMBL" id="LR216287">
    <property type="protein sequence ID" value="VFJ13595.1"/>
    <property type="molecule type" value="Genomic_DNA"/>
</dbReference>
<dbReference type="KEGG" id="nfn:NFRAN_1273"/>
<dbReference type="Proteomes" id="UP000294299">
    <property type="component" value="Chromosome NFRAN"/>
</dbReference>
<reference evidence="1 2" key="1">
    <citation type="submission" date="2019-02" db="EMBL/GenBank/DDBJ databases">
        <authorList>
            <person name="Lehtovirta-Morley E L."/>
        </authorList>
    </citation>
    <scope>NUCLEOTIDE SEQUENCE [LARGE SCALE GENOMIC DNA]</scope>
    <source>
        <strain evidence="1">NFRAN1</strain>
    </source>
</reference>
<sequence length="55" mass="6017">MNQSHDETMLISSIGGVSSDIRIVIVIVGPGSTRFSVGRILRVNQTQYSIIEDLL</sequence>
<evidence type="ECO:0000313" key="1">
    <source>
        <dbReference type="EMBL" id="VFJ13595.1"/>
    </source>
</evidence>
<dbReference type="GeneID" id="55648750"/>
<dbReference type="AlphaFoldDB" id="A0A484IC30"/>
<keyword evidence="2" id="KW-1185">Reference proteome</keyword>